<dbReference type="SMART" id="SM00220">
    <property type="entry name" value="S_TKc"/>
    <property type="match status" value="1"/>
</dbReference>
<evidence type="ECO:0000313" key="5">
    <source>
        <dbReference type="RefSeq" id="XP_028020310.2"/>
    </source>
</evidence>
<feature type="region of interest" description="Disordered" evidence="2">
    <location>
        <begin position="311"/>
        <end position="475"/>
    </location>
</feature>
<proteinExistence type="inferred from homology"/>
<organism evidence="4 5">
    <name type="scientific">Balaenoptera acutorostrata</name>
    <name type="common">Common minke whale</name>
    <name type="synonym">Balaena rostrata</name>
    <dbReference type="NCBI Taxonomy" id="9767"/>
    <lineage>
        <taxon>Eukaryota</taxon>
        <taxon>Metazoa</taxon>
        <taxon>Chordata</taxon>
        <taxon>Craniata</taxon>
        <taxon>Vertebrata</taxon>
        <taxon>Euteleostomi</taxon>
        <taxon>Mammalia</taxon>
        <taxon>Eutheria</taxon>
        <taxon>Laurasiatheria</taxon>
        <taxon>Artiodactyla</taxon>
        <taxon>Whippomorpha</taxon>
        <taxon>Cetacea</taxon>
        <taxon>Mysticeti</taxon>
        <taxon>Balaenopteridae</taxon>
        <taxon>Balaenoptera</taxon>
    </lineage>
</organism>
<feature type="compositionally biased region" description="Pro residues" evidence="2">
    <location>
        <begin position="54"/>
        <end position="64"/>
    </location>
</feature>
<feature type="region of interest" description="Disordered" evidence="2">
    <location>
        <begin position="954"/>
        <end position="974"/>
    </location>
</feature>
<dbReference type="Proteomes" id="UP001652580">
    <property type="component" value="Chromosome 21"/>
</dbReference>
<feature type="region of interest" description="Disordered" evidence="2">
    <location>
        <begin position="835"/>
        <end position="915"/>
    </location>
</feature>
<feature type="compositionally biased region" description="Basic and acidic residues" evidence="2">
    <location>
        <begin position="184"/>
        <end position="194"/>
    </location>
</feature>
<dbReference type="GeneID" id="103017344"/>
<reference evidence="5" key="1">
    <citation type="submission" date="2025-08" db="UniProtKB">
        <authorList>
            <consortium name="RefSeq"/>
        </authorList>
    </citation>
    <scope>IDENTIFICATION</scope>
</reference>
<dbReference type="FunCoup" id="A0A452CBH6">
    <property type="interactions" value="607"/>
</dbReference>
<feature type="compositionally biased region" description="Polar residues" evidence="2">
    <location>
        <begin position="495"/>
        <end position="504"/>
    </location>
</feature>
<protein>
    <submittedName>
        <fullName evidence="5">Inactive tyrosine-protein kinase PRAG1 isoform X1</fullName>
    </submittedName>
</protein>
<evidence type="ECO:0000259" key="3">
    <source>
        <dbReference type="PROSITE" id="PS50011"/>
    </source>
</evidence>
<dbReference type="GO" id="GO:0004672">
    <property type="term" value="F:protein kinase activity"/>
    <property type="evidence" value="ECO:0007669"/>
    <property type="project" value="InterPro"/>
</dbReference>
<dbReference type="Pfam" id="PF07714">
    <property type="entry name" value="PK_Tyr_Ser-Thr"/>
    <property type="match status" value="1"/>
</dbReference>
<dbReference type="STRING" id="310752.A0A452CBH6"/>
<feature type="compositionally biased region" description="Polar residues" evidence="2">
    <location>
        <begin position="678"/>
        <end position="695"/>
    </location>
</feature>
<evidence type="ECO:0000313" key="4">
    <source>
        <dbReference type="Proteomes" id="UP001652580"/>
    </source>
</evidence>
<gene>
    <name evidence="5" type="primary">PRAG1</name>
</gene>
<dbReference type="PANTHER" id="PTHR22972">
    <property type="entry name" value="SERINE/THREONINE PROTEIN KINASE"/>
    <property type="match status" value="1"/>
</dbReference>
<feature type="compositionally biased region" description="Polar residues" evidence="2">
    <location>
        <begin position="573"/>
        <end position="582"/>
    </location>
</feature>
<dbReference type="PROSITE" id="PS50011">
    <property type="entry name" value="PROTEIN_KINASE_DOM"/>
    <property type="match status" value="1"/>
</dbReference>
<dbReference type="InterPro" id="IPR011009">
    <property type="entry name" value="Kinase-like_dom_sf"/>
</dbReference>
<feature type="compositionally biased region" description="Low complexity" evidence="2">
    <location>
        <begin position="434"/>
        <end position="448"/>
    </location>
</feature>
<dbReference type="InParanoid" id="A0A452CBH6"/>
<evidence type="ECO:0000256" key="2">
    <source>
        <dbReference type="SAM" id="MobiDB-lite"/>
    </source>
</evidence>
<dbReference type="InterPro" id="IPR000719">
    <property type="entry name" value="Prot_kinase_dom"/>
</dbReference>
<dbReference type="GO" id="GO:0005524">
    <property type="term" value="F:ATP binding"/>
    <property type="evidence" value="ECO:0007669"/>
    <property type="project" value="InterPro"/>
</dbReference>
<keyword evidence="5" id="KW-0808">Transferase</keyword>
<keyword evidence="5" id="KW-0418">Kinase</keyword>
<feature type="region of interest" description="Disordered" evidence="2">
    <location>
        <begin position="1125"/>
        <end position="1144"/>
    </location>
</feature>
<feature type="region of interest" description="Disordered" evidence="2">
    <location>
        <begin position="43"/>
        <end position="84"/>
    </location>
</feature>
<dbReference type="InterPro" id="IPR001245">
    <property type="entry name" value="Ser-Thr/Tyr_kinase_cat_dom"/>
</dbReference>
<feature type="domain" description="Protein kinase" evidence="3">
    <location>
        <begin position="1041"/>
        <end position="1398"/>
    </location>
</feature>
<accession>A0A452CBH6</accession>
<feature type="compositionally biased region" description="Low complexity" evidence="2">
    <location>
        <begin position="341"/>
        <end position="359"/>
    </location>
</feature>
<dbReference type="PROSITE" id="PS00109">
    <property type="entry name" value="PROTEIN_KINASE_TYR"/>
    <property type="match status" value="1"/>
</dbReference>
<keyword evidence="4" id="KW-1185">Reference proteome</keyword>
<feature type="region of interest" description="Disordered" evidence="2">
    <location>
        <begin position="184"/>
        <end position="204"/>
    </location>
</feature>
<feature type="region of interest" description="Disordered" evidence="2">
    <location>
        <begin position="491"/>
        <end position="745"/>
    </location>
</feature>
<feature type="compositionally biased region" description="Low complexity" evidence="2">
    <location>
        <begin position="843"/>
        <end position="853"/>
    </location>
</feature>
<feature type="compositionally biased region" description="Low complexity" evidence="2">
    <location>
        <begin position="552"/>
        <end position="572"/>
    </location>
</feature>
<dbReference type="InterPro" id="IPR051511">
    <property type="entry name" value="MitoQC_Scaffold_Kinases"/>
</dbReference>
<dbReference type="RefSeq" id="XP_028020310.2">
    <property type="nucleotide sequence ID" value="XM_028164509.2"/>
</dbReference>
<comment type="similarity">
    <text evidence="1">Belongs to the protein kinase superfamily.</text>
</comment>
<feature type="region of interest" description="Disordered" evidence="2">
    <location>
        <begin position="220"/>
        <end position="256"/>
    </location>
</feature>
<dbReference type="Gene3D" id="1.10.510.10">
    <property type="entry name" value="Transferase(Phosphotransferase) domain 1"/>
    <property type="match status" value="1"/>
</dbReference>
<name>A0A452CBH6_BALAC</name>
<sequence>MHQTIPVNPERPKMSACSDFVEHIWKPGSCKNCFCLRTDHQLAPGRPQPRAGSLPPPPRLPPRPESGRPEDEGLSSSPYSKPTIAVKPTMMSSEASDGWTEAGVSADVAQVIWRRAPGKLPLPKQEDVPVVYLGSFRGVQKPAGPLAPADGGHPRCPPAYAMVGLHSLEPRGERSVAFHPVSFPDEKLGREDKPTIPYQELTSPQESFRQKLAAFAEMTSGCHKGPRPYPSALPLRESLPSEDDSDQRCSPSGDSEGGEYCSLLDCCPGGPGGQDASQAADPGRRQGCGDCSPACWEQGVCAKPTEEERRALSVPRECRSQGPTENPPRLGPKKQSLTSEAASSSDGLSCGSASSRASSPLVPQHESDYCSLMKAPGPGKPQDSGCHGVASSRCLGLTGEPHAPAHPGETAQPEPIYAESTKRKKAVPVPSRPQAKAEQAAAAQGQGQVRMANTWAQKTASGWGQDREGPEVAPQVAATITVMAAHPEEDHRTIYLSSPDSSVGVQWPRGPLSQAPEAGEGEPSAGQGLSSRESRHHGASESTPKGRPAIPPKLSKSSPGGSPVSPSASPKSNLSEGNSGVTGPQPPSRGPADPASSCRANGVPASDSARGPPPATAASALDQRRPRYQTGAWSRQCRIEEEEEVEQDLLSQSWGREADNGPADPCSSSTWHRLRPTDGSSGQKSKAGTGMSKSASFAFEFPKDKSGIEAFSPPPPPPKSRHLLKMNKSSSDLEKVSQGSAESLSPSFRGVHVSFTTGSTDSLASDSRTCSDGVIHSASAWQQGGRRLKLEAYRKTPDSLGNETSVYRFLLSLKIEKFSSGSLWELEIEEQWKQDNHLRRGPSSEPTHSPTSSGKELFSPVPFPSGSTEDVSPGGPLQPPPLPQKKLVSRAASSPDGFFWTQGSPKPRTAGPKLNLSHSETNVCVHDESHFSYSSGPGSRHQHIFSASEPLEKTFKDSGPWGPAPGLAGSQSLQGKGVSSAAASQLSVSSQASTGSAQLQLHSLLSSIGSKEGTYTKLGGLYAQSLVRLVARCEDLFMGSQKKGLHFSENNWSLFKLACNKPCCDSGDAIYYCATCSEDPGSTYAVKICKTPEPKAASYCSPSVPVHFNIQQDCGHFVASVPSSMLTSPDAPKDPLSALPSHPPAQEQDCVVVITREVPHQTASDFVQDSAASHQSEPEVYERRVCFLLLQLCNGLEHLKEHGIIHRDLCLENLLLVHCAPQASPDPSSATSWAPPTTILPAPAATPSSCPSAALPAGVTPTPPAGPTCQGGPGEKHLPRLIISNFLKAKQKPGGTTNLQQKKSQARLAPEIVSASQYRKFDEFQTGILIYELLHQPNPFEVRAQLREQDYRQEDLPPLPALSLYSPGLQRLAHLLLQADPIKRIRIGEAKRVLQCLLWGPRRELVEQPGPSEEVLCATLSNWIDMKRALMMMKFAEKAVDRRRGVELEDWLCCQYLASAEPGALLQSLKLLQLL</sequence>
<dbReference type="PANTHER" id="PTHR22972:SF3">
    <property type="entry name" value="INACTIVE TYROSINE-PROTEIN KINASE PRAG1"/>
    <property type="match status" value="1"/>
</dbReference>
<dbReference type="InterPro" id="IPR008266">
    <property type="entry name" value="Tyr_kinase_AS"/>
</dbReference>
<dbReference type="SUPFAM" id="SSF56112">
    <property type="entry name" value="Protein kinase-like (PK-like)"/>
    <property type="match status" value="1"/>
</dbReference>
<evidence type="ECO:0000256" key="1">
    <source>
        <dbReference type="ARBA" id="ARBA00038349"/>
    </source>
</evidence>